<gene>
    <name evidence="5" type="primary">rplX</name>
    <name evidence="8" type="ORF">CEN88_70</name>
</gene>
<dbReference type="SUPFAM" id="SSF50104">
    <property type="entry name" value="Translation proteins SH3-like domain"/>
    <property type="match status" value="1"/>
</dbReference>
<evidence type="ECO:0000259" key="7">
    <source>
        <dbReference type="SMART" id="SM00739"/>
    </source>
</evidence>
<comment type="subunit">
    <text evidence="5">Part of the 50S ribosomal subunit.</text>
</comment>
<evidence type="ECO:0000313" key="8">
    <source>
        <dbReference type="EMBL" id="TSC97362.1"/>
    </source>
</evidence>
<dbReference type="NCBIfam" id="TIGR01079">
    <property type="entry name" value="rplX_bact"/>
    <property type="match status" value="1"/>
</dbReference>
<dbReference type="InterPro" id="IPR014722">
    <property type="entry name" value="Rib_uL2_dom2"/>
</dbReference>
<accession>A0A554LWY4</accession>
<dbReference type="PROSITE" id="PS01108">
    <property type="entry name" value="RIBOSOMAL_L24"/>
    <property type="match status" value="1"/>
</dbReference>
<keyword evidence="5" id="KW-0699">rRNA-binding</keyword>
<dbReference type="SMART" id="SM00739">
    <property type="entry name" value="KOW"/>
    <property type="match status" value="1"/>
</dbReference>
<dbReference type="Pfam" id="PF17136">
    <property type="entry name" value="ribosomal_L24"/>
    <property type="match status" value="1"/>
</dbReference>
<dbReference type="GO" id="GO:0003735">
    <property type="term" value="F:structural constituent of ribosome"/>
    <property type="evidence" value="ECO:0007669"/>
    <property type="project" value="InterPro"/>
</dbReference>
<evidence type="ECO:0000256" key="5">
    <source>
        <dbReference type="HAMAP-Rule" id="MF_01326"/>
    </source>
</evidence>
<dbReference type="InterPro" id="IPR041988">
    <property type="entry name" value="Ribosomal_uL24_KOW"/>
</dbReference>
<comment type="function">
    <text evidence="5">One of the proteins that surrounds the polypeptide exit tunnel on the outside of the subunit.</text>
</comment>
<dbReference type="InterPro" id="IPR005824">
    <property type="entry name" value="KOW"/>
</dbReference>
<dbReference type="InterPro" id="IPR003256">
    <property type="entry name" value="Ribosomal_uL24"/>
</dbReference>
<dbReference type="GO" id="GO:0019843">
    <property type="term" value="F:rRNA binding"/>
    <property type="evidence" value="ECO:0007669"/>
    <property type="project" value="UniProtKB-UniRule"/>
</dbReference>
<dbReference type="EMBL" id="VMGL01000005">
    <property type="protein sequence ID" value="TSC97362.1"/>
    <property type="molecule type" value="Genomic_DNA"/>
</dbReference>
<proteinExistence type="inferred from homology"/>
<keyword evidence="3 5" id="KW-0687">Ribonucleoprotein</keyword>
<dbReference type="InterPro" id="IPR057264">
    <property type="entry name" value="Ribosomal_uL24_C"/>
</dbReference>
<keyword evidence="2 5" id="KW-0689">Ribosomal protein</keyword>
<feature type="domain" description="KOW" evidence="7">
    <location>
        <begin position="7"/>
        <end position="34"/>
    </location>
</feature>
<dbReference type="AlphaFoldDB" id="A0A554LWY4"/>
<protein>
    <recommendedName>
        <fullName evidence="4 5">Large ribosomal subunit protein uL24</fullName>
    </recommendedName>
</protein>
<dbReference type="InterPro" id="IPR008991">
    <property type="entry name" value="Translation_prot_SH3-like_sf"/>
</dbReference>
<dbReference type="GO" id="GO:0006412">
    <property type="term" value="P:translation"/>
    <property type="evidence" value="ECO:0007669"/>
    <property type="project" value="UniProtKB-UniRule"/>
</dbReference>
<sequence>MEKFKFKLKRGDMVLILAGKDKGKTGKILKINRQKKRLVVEGVNLVKKHLKPSQKYPQGGIIDSPAPLAYSNASLLCPHCQKPTKIASQITGDEKHKRLRLCQKCHQTI</sequence>
<name>A0A554LWY4_9BACT</name>
<dbReference type="GO" id="GO:0005840">
    <property type="term" value="C:ribosome"/>
    <property type="evidence" value="ECO:0007669"/>
    <property type="project" value="UniProtKB-KW"/>
</dbReference>
<organism evidence="8 9">
    <name type="scientific">Candidatus Berkelbacteria bacterium Licking1014_2</name>
    <dbReference type="NCBI Taxonomy" id="2017146"/>
    <lineage>
        <taxon>Bacteria</taxon>
        <taxon>Candidatus Berkelbacteria</taxon>
    </lineage>
</organism>
<evidence type="ECO:0000256" key="3">
    <source>
        <dbReference type="ARBA" id="ARBA00023274"/>
    </source>
</evidence>
<reference evidence="8 9" key="1">
    <citation type="submission" date="2017-07" db="EMBL/GenBank/DDBJ databases">
        <title>Mechanisms for carbon and nitrogen cycling indicate functional differentiation within the Candidate Phyla Radiation.</title>
        <authorList>
            <person name="Danczak R.E."/>
            <person name="Johnston M.D."/>
            <person name="Kenah C."/>
            <person name="Slattery M."/>
            <person name="Wrighton K.C."/>
            <person name="Wilkins M.J."/>
        </authorList>
    </citation>
    <scope>NUCLEOTIDE SEQUENCE [LARGE SCALE GENOMIC DNA]</scope>
    <source>
        <strain evidence="8">Licking1014_2</strain>
    </source>
</reference>
<evidence type="ECO:0000256" key="1">
    <source>
        <dbReference type="ARBA" id="ARBA00010618"/>
    </source>
</evidence>
<comment type="caution">
    <text evidence="8">The sequence shown here is derived from an EMBL/GenBank/DDBJ whole genome shotgun (WGS) entry which is preliminary data.</text>
</comment>
<dbReference type="GO" id="GO:1990904">
    <property type="term" value="C:ribonucleoprotein complex"/>
    <property type="evidence" value="ECO:0007669"/>
    <property type="project" value="UniProtKB-KW"/>
</dbReference>
<keyword evidence="5" id="KW-0694">RNA-binding</keyword>
<comment type="function">
    <text evidence="5">One of two assembly initiator proteins, it binds directly to the 5'-end of the 23S rRNA, where it nucleates assembly of the 50S subunit.</text>
</comment>
<evidence type="ECO:0000256" key="6">
    <source>
        <dbReference type="RuleBase" id="RU003477"/>
    </source>
</evidence>
<evidence type="ECO:0000313" key="9">
    <source>
        <dbReference type="Proteomes" id="UP000318711"/>
    </source>
</evidence>
<dbReference type="InterPro" id="IPR005825">
    <property type="entry name" value="Ribosomal_uL24_CS"/>
</dbReference>
<dbReference type="Gene3D" id="2.30.30.30">
    <property type="match status" value="1"/>
</dbReference>
<comment type="similarity">
    <text evidence="1 5 6">Belongs to the universal ribosomal protein uL24 family.</text>
</comment>
<dbReference type="PANTHER" id="PTHR12903">
    <property type="entry name" value="MITOCHONDRIAL RIBOSOMAL PROTEIN L24"/>
    <property type="match status" value="1"/>
</dbReference>
<dbReference type="HAMAP" id="MF_01326_B">
    <property type="entry name" value="Ribosomal_uL24_B"/>
    <property type="match status" value="1"/>
</dbReference>
<dbReference type="Pfam" id="PF00467">
    <property type="entry name" value="KOW"/>
    <property type="match status" value="1"/>
</dbReference>
<dbReference type="CDD" id="cd06089">
    <property type="entry name" value="KOW_RPL26"/>
    <property type="match status" value="1"/>
</dbReference>
<evidence type="ECO:0000256" key="2">
    <source>
        <dbReference type="ARBA" id="ARBA00022980"/>
    </source>
</evidence>
<evidence type="ECO:0000256" key="4">
    <source>
        <dbReference type="ARBA" id="ARBA00035206"/>
    </source>
</evidence>
<dbReference type="Proteomes" id="UP000318711">
    <property type="component" value="Unassembled WGS sequence"/>
</dbReference>